<keyword evidence="2" id="KW-1185">Reference proteome</keyword>
<dbReference type="Proteomes" id="UP000499080">
    <property type="component" value="Unassembled WGS sequence"/>
</dbReference>
<sequence length="90" mass="9911">MRYMKLVIHDCSIPKSIVNVRNGLLWSGRLDIRPVPISMTPSGLPGYTCGRVGMCVCGREVVLECLEEIEKSGIGPTDCGWICLAWSGRE</sequence>
<dbReference type="EMBL" id="BGPR01007995">
    <property type="protein sequence ID" value="GBN30882.1"/>
    <property type="molecule type" value="Genomic_DNA"/>
</dbReference>
<accession>A0A4Y2MWC4</accession>
<name>A0A4Y2MWC4_ARAVE</name>
<organism evidence="1 2">
    <name type="scientific">Araneus ventricosus</name>
    <name type="common">Orbweaver spider</name>
    <name type="synonym">Epeira ventricosa</name>
    <dbReference type="NCBI Taxonomy" id="182803"/>
    <lineage>
        <taxon>Eukaryota</taxon>
        <taxon>Metazoa</taxon>
        <taxon>Ecdysozoa</taxon>
        <taxon>Arthropoda</taxon>
        <taxon>Chelicerata</taxon>
        <taxon>Arachnida</taxon>
        <taxon>Araneae</taxon>
        <taxon>Araneomorphae</taxon>
        <taxon>Entelegynae</taxon>
        <taxon>Araneoidea</taxon>
        <taxon>Araneidae</taxon>
        <taxon>Araneus</taxon>
    </lineage>
</organism>
<protein>
    <submittedName>
        <fullName evidence="1">Uncharacterized protein</fullName>
    </submittedName>
</protein>
<dbReference type="AlphaFoldDB" id="A0A4Y2MWC4"/>
<gene>
    <name evidence="1" type="ORF">AVEN_135139_1</name>
</gene>
<comment type="caution">
    <text evidence="1">The sequence shown here is derived from an EMBL/GenBank/DDBJ whole genome shotgun (WGS) entry which is preliminary data.</text>
</comment>
<evidence type="ECO:0000313" key="1">
    <source>
        <dbReference type="EMBL" id="GBN30882.1"/>
    </source>
</evidence>
<reference evidence="1 2" key="1">
    <citation type="journal article" date="2019" name="Sci. Rep.">
        <title>Orb-weaving spider Araneus ventricosus genome elucidates the spidroin gene catalogue.</title>
        <authorList>
            <person name="Kono N."/>
            <person name="Nakamura H."/>
            <person name="Ohtoshi R."/>
            <person name="Moran D.A.P."/>
            <person name="Shinohara A."/>
            <person name="Yoshida Y."/>
            <person name="Fujiwara M."/>
            <person name="Mori M."/>
            <person name="Tomita M."/>
            <person name="Arakawa K."/>
        </authorList>
    </citation>
    <scope>NUCLEOTIDE SEQUENCE [LARGE SCALE GENOMIC DNA]</scope>
</reference>
<evidence type="ECO:0000313" key="2">
    <source>
        <dbReference type="Proteomes" id="UP000499080"/>
    </source>
</evidence>
<proteinExistence type="predicted"/>